<dbReference type="InterPro" id="IPR024624">
    <property type="entry name" value="Pyridox_Oxase_Alr4036_FMN-bd"/>
</dbReference>
<dbReference type="PANTHER" id="PTHR28243">
    <property type="entry name" value="AGL049CP"/>
    <property type="match status" value="1"/>
</dbReference>
<evidence type="ECO:0000313" key="4">
    <source>
        <dbReference type="Proteomes" id="UP001465976"/>
    </source>
</evidence>
<keyword evidence="4" id="KW-1185">Reference proteome</keyword>
<feature type="region of interest" description="Disordered" evidence="1">
    <location>
        <begin position="180"/>
        <end position="201"/>
    </location>
</feature>
<dbReference type="SUPFAM" id="SSF50475">
    <property type="entry name" value="FMN-binding split barrel"/>
    <property type="match status" value="1"/>
</dbReference>
<reference evidence="3 4" key="1">
    <citation type="submission" date="2024-02" db="EMBL/GenBank/DDBJ databases">
        <title>A draft genome for the cacao thread blight pathogen Marasmius crinis-equi.</title>
        <authorList>
            <person name="Cohen S.P."/>
            <person name="Baruah I.K."/>
            <person name="Amoako-Attah I."/>
            <person name="Bukari Y."/>
            <person name="Meinhardt L.W."/>
            <person name="Bailey B.A."/>
        </authorList>
    </citation>
    <scope>NUCLEOTIDE SEQUENCE [LARGE SCALE GENOMIC DNA]</scope>
    <source>
        <strain evidence="3 4">GH-76</strain>
    </source>
</reference>
<gene>
    <name evidence="3" type="ORF">V5O48_008696</name>
</gene>
<organism evidence="3 4">
    <name type="scientific">Marasmius crinis-equi</name>
    <dbReference type="NCBI Taxonomy" id="585013"/>
    <lineage>
        <taxon>Eukaryota</taxon>
        <taxon>Fungi</taxon>
        <taxon>Dikarya</taxon>
        <taxon>Basidiomycota</taxon>
        <taxon>Agaricomycotina</taxon>
        <taxon>Agaricomycetes</taxon>
        <taxon>Agaricomycetidae</taxon>
        <taxon>Agaricales</taxon>
        <taxon>Marasmiineae</taxon>
        <taxon>Marasmiaceae</taxon>
        <taxon>Marasmius</taxon>
    </lineage>
</organism>
<feature type="domain" description="Pyridoxamine 5'-phosphate oxidase Alr4036 family FMN-binding" evidence="2">
    <location>
        <begin position="5"/>
        <end position="100"/>
    </location>
</feature>
<dbReference type="InterPro" id="IPR012349">
    <property type="entry name" value="Split_barrel_FMN-bd"/>
</dbReference>
<evidence type="ECO:0000259" key="2">
    <source>
        <dbReference type="Pfam" id="PF12766"/>
    </source>
</evidence>
<evidence type="ECO:0000313" key="3">
    <source>
        <dbReference type="EMBL" id="KAL0573249.1"/>
    </source>
</evidence>
<dbReference type="EMBL" id="JBAHYK010000524">
    <property type="protein sequence ID" value="KAL0573249.1"/>
    <property type="molecule type" value="Genomic_DNA"/>
</dbReference>
<sequence length="252" mass="28244">MGAAPRWKTAISNALSEHSKSVVIQMASIDSSSPTPHVRSHIFRSFLTPPGDESLPLILSSTDVRSPKVQQLVENPHVEIAWWIEGKQEQFRIAGLASVIPPSTHSLFKNFERIIKDAKQASGLRKLVGASGTDLDWEKKRREVFATMSAHMKASWCRPVPGSILVGGEEEAKKWAVRVDEPGHEKAEDGKEVSEEERARNKENWDTALGNFALVMVDPTEVDYVELGVIPNRRTKFWRNENGLWEEKSVVP</sequence>
<evidence type="ECO:0000256" key="1">
    <source>
        <dbReference type="SAM" id="MobiDB-lite"/>
    </source>
</evidence>
<proteinExistence type="predicted"/>
<accession>A0ABR3FD54</accession>
<protein>
    <recommendedName>
        <fullName evidence="2">Pyridoxamine 5'-phosphate oxidase Alr4036 family FMN-binding domain-containing protein</fullName>
    </recommendedName>
</protein>
<dbReference type="Pfam" id="PF12766">
    <property type="entry name" value="Pyridox_oxase_2"/>
    <property type="match status" value="1"/>
</dbReference>
<dbReference type="PANTHER" id="PTHR28243:SF1">
    <property type="entry name" value="PYRIDOXAMINE 5'-PHOSPHATE OXIDASE ALR4036 FAMILY FMN-BINDING DOMAIN-CONTAINING PROTEIN"/>
    <property type="match status" value="1"/>
</dbReference>
<name>A0ABR3FD54_9AGAR</name>
<dbReference type="Gene3D" id="2.30.110.10">
    <property type="entry name" value="Electron Transport, Fmn-binding Protein, Chain A"/>
    <property type="match status" value="1"/>
</dbReference>
<comment type="caution">
    <text evidence="3">The sequence shown here is derived from an EMBL/GenBank/DDBJ whole genome shotgun (WGS) entry which is preliminary data.</text>
</comment>
<dbReference type="Proteomes" id="UP001465976">
    <property type="component" value="Unassembled WGS sequence"/>
</dbReference>